<proteinExistence type="predicted"/>
<reference evidence="2" key="1">
    <citation type="submission" date="2013-11" db="EMBL/GenBank/DDBJ databases">
        <title>Draft genome sequence and annotation of the entomopathogenic bacteria, Xenorhabdus cabanillasi strain JM26 and Xenorhabdus szentirmai strain DSM 16338.</title>
        <authorList>
            <person name="Gualtieri M."/>
            <person name="Ogier J.C."/>
            <person name="Pages S."/>
            <person name="Givaudan A."/>
            <person name="Gaudriault S."/>
        </authorList>
    </citation>
    <scope>NUCLEOTIDE SEQUENCE [LARGE SCALE GENOMIC DNA]</scope>
    <source>
        <strain evidence="2">DSM 16338</strain>
    </source>
</reference>
<dbReference type="AlphaFoldDB" id="W1J637"/>
<evidence type="ECO:0000256" key="1">
    <source>
        <dbReference type="SAM" id="MobiDB-lite"/>
    </source>
</evidence>
<protein>
    <submittedName>
        <fullName evidence="2">Uncharacterized protein</fullName>
    </submittedName>
</protein>
<sequence>MASFSSHESHSFGASETGVPDNPAYGALAADVSHECCG</sequence>
<gene>
    <name evidence="2" type="ORF">XSR1_70066</name>
</gene>
<evidence type="ECO:0000313" key="2">
    <source>
        <dbReference type="EMBL" id="CDL85326.1"/>
    </source>
</evidence>
<evidence type="ECO:0000313" key="3">
    <source>
        <dbReference type="Proteomes" id="UP000019202"/>
    </source>
</evidence>
<comment type="caution">
    <text evidence="2">The sequence shown here is derived from an EMBL/GenBank/DDBJ whole genome shotgun (WGS) entry which is preliminary data.</text>
</comment>
<organism evidence="2 3">
    <name type="scientific">Xenorhabdus szentirmaii DSM 16338</name>
    <dbReference type="NCBI Taxonomy" id="1427518"/>
    <lineage>
        <taxon>Bacteria</taxon>
        <taxon>Pseudomonadati</taxon>
        <taxon>Pseudomonadota</taxon>
        <taxon>Gammaproteobacteria</taxon>
        <taxon>Enterobacterales</taxon>
        <taxon>Morganellaceae</taxon>
        <taxon>Xenorhabdus</taxon>
    </lineage>
</organism>
<accession>W1J637</accession>
<dbReference type="Proteomes" id="UP000019202">
    <property type="component" value="Unassembled WGS sequence"/>
</dbReference>
<feature type="region of interest" description="Disordered" evidence="1">
    <location>
        <begin position="1"/>
        <end position="25"/>
    </location>
</feature>
<dbReference type="EMBL" id="CBXF010000132">
    <property type="protein sequence ID" value="CDL85326.1"/>
    <property type="molecule type" value="Genomic_DNA"/>
</dbReference>
<name>W1J637_9GAMM</name>
<keyword evidence="3" id="KW-1185">Reference proteome</keyword>